<dbReference type="InterPro" id="IPR008928">
    <property type="entry name" value="6-hairpin_glycosidase_sf"/>
</dbReference>
<evidence type="ECO:0000256" key="7">
    <source>
        <dbReference type="ARBA" id="ARBA00023326"/>
    </source>
</evidence>
<dbReference type="EC" id="3.2.1.4" evidence="9"/>
<dbReference type="InterPro" id="IPR018221">
    <property type="entry name" value="Glyco_hydro_9_His_AS"/>
</dbReference>
<evidence type="ECO:0000256" key="6">
    <source>
        <dbReference type="ARBA" id="ARBA00023295"/>
    </source>
</evidence>
<feature type="domain" description="Glycoside hydrolase family 9" evidence="10">
    <location>
        <begin position="30"/>
        <end position="142"/>
    </location>
</feature>
<keyword evidence="4 9" id="KW-0136">Cellulose degradation</keyword>
<keyword evidence="7 8" id="KW-0624">Polysaccharide degradation</keyword>
<keyword evidence="5 8" id="KW-0119">Carbohydrate metabolism</keyword>
<evidence type="ECO:0000256" key="3">
    <source>
        <dbReference type="ARBA" id="ARBA00022801"/>
    </source>
</evidence>
<dbReference type="AlphaFoldDB" id="A0A8J5FIG4"/>
<keyword evidence="12" id="KW-1185">Reference proteome</keyword>
<keyword evidence="6 8" id="KW-0326">Glycosidase</keyword>
<feature type="domain" description="Glycoside hydrolase family 9" evidence="10">
    <location>
        <begin position="151"/>
        <end position="451"/>
    </location>
</feature>
<dbReference type="Pfam" id="PF00759">
    <property type="entry name" value="Glyco_hydro_9"/>
    <property type="match status" value="2"/>
</dbReference>
<organism evidence="11 12">
    <name type="scientific">Zingiber officinale</name>
    <name type="common">Ginger</name>
    <name type="synonym">Amomum zingiber</name>
    <dbReference type="NCBI Taxonomy" id="94328"/>
    <lineage>
        <taxon>Eukaryota</taxon>
        <taxon>Viridiplantae</taxon>
        <taxon>Streptophyta</taxon>
        <taxon>Embryophyta</taxon>
        <taxon>Tracheophyta</taxon>
        <taxon>Spermatophyta</taxon>
        <taxon>Magnoliopsida</taxon>
        <taxon>Liliopsida</taxon>
        <taxon>Zingiberales</taxon>
        <taxon>Zingiberaceae</taxon>
        <taxon>Zingiber</taxon>
    </lineage>
</organism>
<comment type="catalytic activity">
    <reaction evidence="1 9">
        <text>Endohydrolysis of (1-&gt;4)-beta-D-glucosidic linkages in cellulose, lichenin and cereal beta-D-glucans.</text>
        <dbReference type="EC" id="3.2.1.4"/>
    </reaction>
</comment>
<evidence type="ECO:0000256" key="5">
    <source>
        <dbReference type="ARBA" id="ARBA00023277"/>
    </source>
</evidence>
<comment type="caution">
    <text evidence="11">The sequence shown here is derived from an EMBL/GenBank/DDBJ whole genome shotgun (WGS) entry which is preliminary data.</text>
</comment>
<comment type="similarity">
    <text evidence="2 8 9">Belongs to the glycosyl hydrolase 9 (cellulase E) family.</text>
</comment>
<dbReference type="GO" id="GO:0008810">
    <property type="term" value="F:cellulase activity"/>
    <property type="evidence" value="ECO:0007669"/>
    <property type="project" value="UniProtKB-EC"/>
</dbReference>
<protein>
    <recommendedName>
        <fullName evidence="9">Endoglucanase</fullName>
        <ecNumber evidence="9">3.2.1.4</ecNumber>
    </recommendedName>
</protein>
<evidence type="ECO:0000256" key="2">
    <source>
        <dbReference type="ARBA" id="ARBA00007072"/>
    </source>
</evidence>
<keyword evidence="9" id="KW-0732">Signal</keyword>
<dbReference type="PROSITE" id="PS00592">
    <property type="entry name" value="GH9_2"/>
    <property type="match status" value="1"/>
</dbReference>
<dbReference type="GO" id="GO:0030245">
    <property type="term" value="P:cellulose catabolic process"/>
    <property type="evidence" value="ECO:0007669"/>
    <property type="project" value="UniProtKB-KW"/>
</dbReference>
<name>A0A8J5FIG4_ZINOF</name>
<evidence type="ECO:0000256" key="8">
    <source>
        <dbReference type="PROSITE-ProRule" id="PRU10059"/>
    </source>
</evidence>
<dbReference type="Gene3D" id="1.50.10.10">
    <property type="match status" value="2"/>
</dbReference>
<proteinExistence type="inferred from homology"/>
<dbReference type="Proteomes" id="UP000734854">
    <property type="component" value="Unassembled WGS sequence"/>
</dbReference>
<dbReference type="PANTHER" id="PTHR22298">
    <property type="entry name" value="ENDO-1,4-BETA-GLUCANASE"/>
    <property type="match status" value="1"/>
</dbReference>
<dbReference type="EMBL" id="JACMSC010000015">
    <property type="protein sequence ID" value="KAG6486398.1"/>
    <property type="molecule type" value="Genomic_DNA"/>
</dbReference>
<reference evidence="11 12" key="1">
    <citation type="submission" date="2020-08" db="EMBL/GenBank/DDBJ databases">
        <title>Plant Genome Project.</title>
        <authorList>
            <person name="Zhang R.-G."/>
        </authorList>
    </citation>
    <scope>NUCLEOTIDE SEQUENCE [LARGE SCALE GENOMIC DNA]</scope>
    <source>
        <tissue evidence="11">Rhizome</tissue>
    </source>
</reference>
<feature type="active site" evidence="8">
    <location>
        <position position="378"/>
    </location>
</feature>
<feature type="chain" id="PRO_5035342141" description="Endoglucanase" evidence="9">
    <location>
        <begin position="28"/>
        <end position="545"/>
    </location>
</feature>
<evidence type="ECO:0000313" key="12">
    <source>
        <dbReference type="Proteomes" id="UP000734854"/>
    </source>
</evidence>
<dbReference type="InterPro" id="IPR012341">
    <property type="entry name" value="6hp_glycosidase-like_sf"/>
</dbReference>
<evidence type="ECO:0000256" key="4">
    <source>
        <dbReference type="ARBA" id="ARBA00023001"/>
    </source>
</evidence>
<feature type="signal peptide" evidence="9">
    <location>
        <begin position="1"/>
        <end position="27"/>
    </location>
</feature>
<sequence length="545" mass="60622">MEKVEENRKIFLLVLFLFFSSVPRLVAFDYGEALSKSLLYFEAQRSGRLPHRQRVSWRSDSGLTDGLEQRVDLVGGYYDAGDHVKFGLPMAFTATMLAWGAAEYGGAIAAAGEMEHALGAIKWATDYFIKAHTLPNLLWAQVRMLPTSSNTNPRYSRLLLHHAQQLFEFGDKYRGRYDESIPAAKSYYPSVSGYGDELLWAAMWLHRATRQAKYLTYAVEKAAELGGAGWAVSEFSWDIKYAGLQILASKLLMEEGRRNLEEKQVEVLEQYRSKAQHYICSCLNMSTADSNVRRTPGGLLFVREWNNMQYVTGAAFLLTVYSDYLTASGEVLHCPRGSLGPREILSFVKVQVDYMLGSNPLGMSYMVGFGRKYPKRVHHRAASTVSYKKDGSFIGCAQGYDKWFGRRKENPNILIGAIVGGPNGKDRFKDMRENYMQTEACTYNTAPMVGVFAKLPPLESEKRQAILEGTEKGSVDCGGGVLDALDRGEEGGIELGFAEVGAGAGKSQSCEAARAALLNHFPSRSFSTSFAGVGERKRELPRFVP</sequence>
<dbReference type="InterPro" id="IPR001701">
    <property type="entry name" value="Glyco_hydro_9"/>
</dbReference>
<accession>A0A8J5FIG4</accession>
<dbReference type="SUPFAM" id="SSF48208">
    <property type="entry name" value="Six-hairpin glycosidases"/>
    <property type="match status" value="1"/>
</dbReference>
<gene>
    <name evidence="11" type="ORF">ZIOFF_054968</name>
</gene>
<evidence type="ECO:0000259" key="10">
    <source>
        <dbReference type="Pfam" id="PF00759"/>
    </source>
</evidence>
<evidence type="ECO:0000256" key="9">
    <source>
        <dbReference type="RuleBase" id="RU361166"/>
    </source>
</evidence>
<evidence type="ECO:0000313" key="11">
    <source>
        <dbReference type="EMBL" id="KAG6486398.1"/>
    </source>
</evidence>
<evidence type="ECO:0000256" key="1">
    <source>
        <dbReference type="ARBA" id="ARBA00000966"/>
    </source>
</evidence>
<keyword evidence="3 8" id="KW-0378">Hydrolase</keyword>